<sequence>MKLLLTIWSCILLTAVSAQQTENDKNTSGSRATIMTVVDTAITTPIDPDDTAKIIKQKTIIKRAPEASIVDIPTLKMDTSKTYPTPVKTLYGHELAPMPGTEKLDSLDKRNAMAESTPYPKILIKTSSKNK</sequence>
<evidence type="ECO:0000313" key="3">
    <source>
        <dbReference type="Proteomes" id="UP000292855"/>
    </source>
</evidence>
<protein>
    <submittedName>
        <fullName evidence="2">Uncharacterized protein</fullName>
    </submittedName>
</protein>
<reference evidence="2 3" key="1">
    <citation type="submission" date="2019-02" db="EMBL/GenBank/DDBJ databases">
        <authorList>
            <person name="Li Y."/>
        </authorList>
    </citation>
    <scope>NUCLEOTIDE SEQUENCE [LARGE SCALE GENOMIC DNA]</scope>
    <source>
        <strain evidence="2 3">30C10-4-7</strain>
    </source>
</reference>
<accession>A0A4Q6XND3</accession>
<dbReference type="AlphaFoldDB" id="A0A4Q6XND3"/>
<organism evidence="2 3">
    <name type="scientific">Sphingobacterium corticibacterium</name>
    <dbReference type="NCBI Taxonomy" id="2484746"/>
    <lineage>
        <taxon>Bacteria</taxon>
        <taxon>Pseudomonadati</taxon>
        <taxon>Bacteroidota</taxon>
        <taxon>Sphingobacteriia</taxon>
        <taxon>Sphingobacteriales</taxon>
        <taxon>Sphingobacteriaceae</taxon>
        <taxon>Sphingobacterium</taxon>
    </lineage>
</organism>
<evidence type="ECO:0000313" key="2">
    <source>
        <dbReference type="EMBL" id="RZF58784.1"/>
    </source>
</evidence>
<dbReference type="OrthoDB" id="713303at2"/>
<dbReference type="RefSeq" id="WP_130142569.1">
    <property type="nucleotide sequence ID" value="NZ_SGIT01000003.1"/>
</dbReference>
<dbReference type="Proteomes" id="UP000292855">
    <property type="component" value="Unassembled WGS sequence"/>
</dbReference>
<dbReference type="EMBL" id="SGIT01000003">
    <property type="protein sequence ID" value="RZF58784.1"/>
    <property type="molecule type" value="Genomic_DNA"/>
</dbReference>
<evidence type="ECO:0000256" key="1">
    <source>
        <dbReference type="SAM" id="SignalP"/>
    </source>
</evidence>
<keyword evidence="3" id="KW-1185">Reference proteome</keyword>
<comment type="caution">
    <text evidence="2">The sequence shown here is derived from an EMBL/GenBank/DDBJ whole genome shotgun (WGS) entry which is preliminary data.</text>
</comment>
<feature type="chain" id="PRO_5020483574" evidence="1">
    <location>
        <begin position="21"/>
        <end position="131"/>
    </location>
</feature>
<name>A0A4Q6XND3_9SPHI</name>
<feature type="signal peptide" evidence="1">
    <location>
        <begin position="1"/>
        <end position="20"/>
    </location>
</feature>
<keyword evidence="1" id="KW-0732">Signal</keyword>
<proteinExistence type="predicted"/>
<gene>
    <name evidence="2" type="ORF">EWE74_15790</name>
</gene>